<evidence type="ECO:0000256" key="3">
    <source>
        <dbReference type="RuleBase" id="RU364069"/>
    </source>
</evidence>
<keyword evidence="3 4" id="KW-0413">Isomerase</keyword>
<dbReference type="EC" id="5.1.3.13" evidence="3"/>
<dbReference type="InterPro" id="IPR000888">
    <property type="entry name" value="RmlC-like"/>
</dbReference>
<dbReference type="GO" id="GO:0000271">
    <property type="term" value="P:polysaccharide biosynthetic process"/>
    <property type="evidence" value="ECO:0007669"/>
    <property type="project" value="TreeGrafter"/>
</dbReference>
<comment type="similarity">
    <text evidence="3">Belongs to the dTDP-4-dehydrorhamnose 3,5-epimerase family.</text>
</comment>
<evidence type="ECO:0000256" key="2">
    <source>
        <dbReference type="PIRSR" id="PIRSR600888-3"/>
    </source>
</evidence>
<dbReference type="GO" id="GO:0019305">
    <property type="term" value="P:dTDP-rhamnose biosynthetic process"/>
    <property type="evidence" value="ECO:0007669"/>
    <property type="project" value="UniProtKB-UniRule"/>
</dbReference>
<dbReference type="Gene3D" id="2.60.120.10">
    <property type="entry name" value="Jelly Rolls"/>
    <property type="match status" value="1"/>
</dbReference>
<dbReference type="STRING" id="39482.ERS852491_01693"/>
<name>A0A174DND0_9FIRM</name>
<dbReference type="PANTHER" id="PTHR21047:SF2">
    <property type="entry name" value="THYMIDINE DIPHOSPHO-4-KETO-RHAMNOSE 3,5-EPIMERASE"/>
    <property type="match status" value="1"/>
</dbReference>
<comment type="function">
    <text evidence="3">Catalyzes the epimerization of the C3' and C5'positions of dTDP-6-deoxy-D-xylo-4-hexulose, forming dTDP-6-deoxy-L-lyxo-4-hexulose.</text>
</comment>
<dbReference type="GO" id="GO:0008830">
    <property type="term" value="F:dTDP-4-dehydrorhamnose 3,5-epimerase activity"/>
    <property type="evidence" value="ECO:0007669"/>
    <property type="project" value="UniProtKB-UniRule"/>
</dbReference>
<comment type="subunit">
    <text evidence="3">Homodimer.</text>
</comment>
<protein>
    <recommendedName>
        <fullName evidence="3">dTDP-4-dehydrorhamnose 3,5-epimerase</fullName>
        <ecNumber evidence="3">5.1.3.13</ecNumber>
    </recommendedName>
    <alternativeName>
        <fullName evidence="3">Thymidine diphospho-4-keto-rhamnose 3,5-epimerase</fullName>
    </alternativeName>
</protein>
<feature type="active site" description="Proton donor" evidence="1">
    <location>
        <position position="135"/>
    </location>
</feature>
<evidence type="ECO:0000256" key="1">
    <source>
        <dbReference type="PIRSR" id="PIRSR600888-1"/>
    </source>
</evidence>
<feature type="active site" description="Proton acceptor" evidence="1">
    <location>
        <position position="66"/>
    </location>
</feature>
<dbReference type="RefSeq" id="WP_055152549.1">
    <property type="nucleotide sequence ID" value="NZ_CYZU01000012.1"/>
</dbReference>
<dbReference type="UniPathway" id="UPA00124"/>
<comment type="catalytic activity">
    <reaction evidence="3">
        <text>dTDP-4-dehydro-6-deoxy-alpha-D-glucose = dTDP-4-dehydro-beta-L-rhamnose</text>
        <dbReference type="Rhea" id="RHEA:16969"/>
        <dbReference type="ChEBI" id="CHEBI:57649"/>
        <dbReference type="ChEBI" id="CHEBI:62830"/>
        <dbReference type="EC" id="5.1.3.13"/>
    </reaction>
</comment>
<reference evidence="4 5" key="1">
    <citation type="submission" date="2015-09" db="EMBL/GenBank/DDBJ databases">
        <authorList>
            <consortium name="Pathogen Informatics"/>
        </authorList>
    </citation>
    <scope>NUCLEOTIDE SEQUENCE [LARGE SCALE GENOMIC DNA]</scope>
    <source>
        <strain evidence="4 5">2789STDY5834876</strain>
    </source>
</reference>
<dbReference type="EMBL" id="CYZU01000012">
    <property type="protein sequence ID" value="CUO25516.1"/>
    <property type="molecule type" value="Genomic_DNA"/>
</dbReference>
<dbReference type="NCBIfam" id="TIGR01221">
    <property type="entry name" value="rmlC"/>
    <property type="match status" value="1"/>
</dbReference>
<feature type="site" description="Participates in a stacking interaction with the thymidine ring of dTDP-4-oxo-6-deoxyglucose" evidence="2">
    <location>
        <position position="141"/>
    </location>
</feature>
<dbReference type="AlphaFoldDB" id="A0A174DND0"/>
<organism evidence="4 5">
    <name type="scientific">Faecalicatena contorta</name>
    <dbReference type="NCBI Taxonomy" id="39482"/>
    <lineage>
        <taxon>Bacteria</taxon>
        <taxon>Bacillati</taxon>
        <taxon>Bacillota</taxon>
        <taxon>Clostridia</taxon>
        <taxon>Lachnospirales</taxon>
        <taxon>Lachnospiraceae</taxon>
        <taxon>Faecalicatena</taxon>
    </lineage>
</organism>
<dbReference type="InterPro" id="IPR011051">
    <property type="entry name" value="RmlC_Cupin_sf"/>
</dbReference>
<evidence type="ECO:0000313" key="5">
    <source>
        <dbReference type="Proteomes" id="UP000095544"/>
    </source>
</evidence>
<proteinExistence type="inferred from homology"/>
<dbReference type="GO" id="GO:0005829">
    <property type="term" value="C:cytosol"/>
    <property type="evidence" value="ECO:0007669"/>
    <property type="project" value="TreeGrafter"/>
</dbReference>
<evidence type="ECO:0000313" key="4">
    <source>
        <dbReference type="EMBL" id="CUO25516.1"/>
    </source>
</evidence>
<dbReference type="InterPro" id="IPR014710">
    <property type="entry name" value="RmlC-like_jellyroll"/>
</dbReference>
<dbReference type="OrthoDB" id="9800680at2"/>
<dbReference type="PANTHER" id="PTHR21047">
    <property type="entry name" value="DTDP-6-DEOXY-D-GLUCOSE-3,5 EPIMERASE"/>
    <property type="match status" value="1"/>
</dbReference>
<accession>A0A174DND0</accession>
<gene>
    <name evidence="4" type="primary">rfbC</name>
    <name evidence="4" type="ORF">ERS852491_01693</name>
</gene>
<dbReference type="Pfam" id="PF00908">
    <property type="entry name" value="dTDP_sugar_isom"/>
    <property type="match status" value="1"/>
</dbReference>
<dbReference type="CDD" id="cd00438">
    <property type="entry name" value="cupin_RmlC"/>
    <property type="match status" value="1"/>
</dbReference>
<comment type="pathway">
    <text evidence="3">Carbohydrate biosynthesis; dTDP-L-rhamnose biosynthesis.</text>
</comment>
<dbReference type="Proteomes" id="UP000095544">
    <property type="component" value="Unassembled WGS sequence"/>
</dbReference>
<sequence>MGQIKVEKNVGGIHGLCIIEPAVHGDSRGYFMETYNQKDMEDAGLSMHFVQDNQSSSSKGVLRGLHYQKEYPQGKLVRVIKGHVFDVAVDLRSESETYGKWFGVELTEENKKQFYIPEGFAHGFLVLSDVAEFCYKCTDFYHPGDEGGLAWNDPEIGICWPQVAGEYRGSASADGYRLDDGTGLILSEKDQMWDGFRGTFKF</sequence>
<dbReference type="SUPFAM" id="SSF51182">
    <property type="entry name" value="RmlC-like cupins"/>
    <property type="match status" value="1"/>
</dbReference>